<reference evidence="1 2" key="1">
    <citation type="submission" date="2019-05" db="EMBL/GenBank/DDBJ databases">
        <title>Emergence of the Ug99 lineage of the wheat stem rust pathogen through somatic hybridization.</title>
        <authorList>
            <person name="Li F."/>
            <person name="Upadhyaya N.M."/>
            <person name="Sperschneider J."/>
            <person name="Matny O."/>
            <person name="Nguyen-Phuc H."/>
            <person name="Mago R."/>
            <person name="Raley C."/>
            <person name="Miller M.E."/>
            <person name="Silverstein K.A.T."/>
            <person name="Henningsen E."/>
            <person name="Hirsch C.D."/>
            <person name="Visser B."/>
            <person name="Pretorius Z.A."/>
            <person name="Steffenson B.J."/>
            <person name="Schwessinger B."/>
            <person name="Dodds P.N."/>
            <person name="Figueroa M."/>
        </authorList>
    </citation>
    <scope>NUCLEOTIDE SEQUENCE [LARGE SCALE GENOMIC DNA]</scope>
    <source>
        <strain evidence="1">21-0</strain>
    </source>
</reference>
<evidence type="ECO:0000313" key="2">
    <source>
        <dbReference type="Proteomes" id="UP000324748"/>
    </source>
</evidence>
<name>A0A5B0N873_PUCGR</name>
<dbReference type="EMBL" id="VSWC01000118">
    <property type="protein sequence ID" value="KAA1084713.1"/>
    <property type="molecule type" value="Genomic_DNA"/>
</dbReference>
<keyword evidence="2" id="KW-1185">Reference proteome</keyword>
<dbReference type="Proteomes" id="UP000324748">
    <property type="component" value="Unassembled WGS sequence"/>
</dbReference>
<protein>
    <submittedName>
        <fullName evidence="1">Uncharacterized protein</fullName>
    </submittedName>
</protein>
<accession>A0A5B0N873</accession>
<gene>
    <name evidence="1" type="ORF">PGT21_034604</name>
</gene>
<organism evidence="1 2">
    <name type="scientific">Puccinia graminis f. sp. tritici</name>
    <dbReference type="NCBI Taxonomy" id="56615"/>
    <lineage>
        <taxon>Eukaryota</taxon>
        <taxon>Fungi</taxon>
        <taxon>Dikarya</taxon>
        <taxon>Basidiomycota</taxon>
        <taxon>Pucciniomycotina</taxon>
        <taxon>Pucciniomycetes</taxon>
        <taxon>Pucciniales</taxon>
        <taxon>Pucciniaceae</taxon>
        <taxon>Puccinia</taxon>
    </lineage>
</organism>
<proteinExistence type="predicted"/>
<dbReference type="AlphaFoldDB" id="A0A5B0N873"/>
<sequence length="117" mass="13567">MSWLKLLHYERRLFEVMISSSKFGPREHVRDSPLIIKIAPPLSTFVQSFRPWGRMAGLRFCRKINDLLFCKTNCMSFCDDTYNFRAVPHMVLLPTLRVRNLALALSSSTRSNNTTLS</sequence>
<evidence type="ECO:0000313" key="1">
    <source>
        <dbReference type="EMBL" id="KAA1084713.1"/>
    </source>
</evidence>
<comment type="caution">
    <text evidence="1">The sequence shown here is derived from an EMBL/GenBank/DDBJ whole genome shotgun (WGS) entry which is preliminary data.</text>
</comment>